<proteinExistence type="predicted"/>
<dbReference type="EMBL" id="JARJCM010000065">
    <property type="protein sequence ID" value="KAJ7033505.1"/>
    <property type="molecule type" value="Genomic_DNA"/>
</dbReference>
<gene>
    <name evidence="3" type="ORF">C8F04DRAFT_1354510</name>
</gene>
<sequence>MSGDFIVEIASEIFVFRKLKTEPHRNLLSFIPEDDFNSVRRFGNHTAIFMEYHPTSLLYIQGDIPPENLCAMLYATVALEIDGHCVIADYGSCYASKNVEELSSSAGVMVTALYAAPETIEFDAEQLLHFNNRCDYFSLGKTLYYLLGNLSHMRREASETEDGTHDQWTWDSEVVMINHLGLSGSPPELTKVIVSLCHLEPNQRIHGEELTSALQNIGRLVEYLEILPVPFTVIWYPGTGTPLLQWNSSMKPLSTLHTSGLFLSRTVRHHPQPRPHSGSKQSDSNESNESNDFNDPNNSNKERFPETYHVLPPHLVKYVGKIADEPVVGDLCVQKWNGAEHVVQVISSWPQTELVTAAG</sequence>
<dbReference type="InterPro" id="IPR000719">
    <property type="entry name" value="Prot_kinase_dom"/>
</dbReference>
<dbReference type="GO" id="GO:0005524">
    <property type="term" value="F:ATP binding"/>
    <property type="evidence" value="ECO:0007669"/>
    <property type="project" value="InterPro"/>
</dbReference>
<dbReference type="AlphaFoldDB" id="A0AAD6SVK7"/>
<dbReference type="InterPro" id="IPR011009">
    <property type="entry name" value="Kinase-like_dom_sf"/>
</dbReference>
<feature type="domain" description="Protein kinase" evidence="2">
    <location>
        <begin position="1"/>
        <end position="224"/>
    </location>
</feature>
<evidence type="ECO:0000256" key="1">
    <source>
        <dbReference type="SAM" id="MobiDB-lite"/>
    </source>
</evidence>
<evidence type="ECO:0000313" key="4">
    <source>
        <dbReference type="Proteomes" id="UP001218188"/>
    </source>
</evidence>
<comment type="caution">
    <text evidence="3">The sequence shown here is derived from an EMBL/GenBank/DDBJ whole genome shotgun (WGS) entry which is preliminary data.</text>
</comment>
<keyword evidence="3" id="KW-0808">Transferase</keyword>
<reference evidence="3" key="1">
    <citation type="submission" date="2023-03" db="EMBL/GenBank/DDBJ databases">
        <title>Massive genome expansion in bonnet fungi (Mycena s.s.) driven by repeated elements and novel gene families across ecological guilds.</title>
        <authorList>
            <consortium name="Lawrence Berkeley National Laboratory"/>
            <person name="Harder C.B."/>
            <person name="Miyauchi S."/>
            <person name="Viragh M."/>
            <person name="Kuo A."/>
            <person name="Thoen E."/>
            <person name="Andreopoulos B."/>
            <person name="Lu D."/>
            <person name="Skrede I."/>
            <person name="Drula E."/>
            <person name="Henrissat B."/>
            <person name="Morin E."/>
            <person name="Kohler A."/>
            <person name="Barry K."/>
            <person name="LaButti K."/>
            <person name="Morin E."/>
            <person name="Salamov A."/>
            <person name="Lipzen A."/>
            <person name="Mereny Z."/>
            <person name="Hegedus B."/>
            <person name="Baldrian P."/>
            <person name="Stursova M."/>
            <person name="Weitz H."/>
            <person name="Taylor A."/>
            <person name="Grigoriev I.V."/>
            <person name="Nagy L.G."/>
            <person name="Martin F."/>
            <person name="Kauserud H."/>
        </authorList>
    </citation>
    <scope>NUCLEOTIDE SEQUENCE</scope>
    <source>
        <strain evidence="3">CBHHK200</strain>
    </source>
</reference>
<name>A0AAD6SVK7_9AGAR</name>
<accession>A0AAD6SVK7</accession>
<keyword evidence="4" id="KW-1185">Reference proteome</keyword>
<dbReference type="Gene3D" id="1.10.510.10">
    <property type="entry name" value="Transferase(Phosphotransferase) domain 1"/>
    <property type="match status" value="1"/>
</dbReference>
<dbReference type="Pfam" id="PF00069">
    <property type="entry name" value="Pkinase"/>
    <property type="match status" value="1"/>
</dbReference>
<dbReference type="PROSITE" id="PS50011">
    <property type="entry name" value="PROTEIN_KINASE_DOM"/>
    <property type="match status" value="1"/>
</dbReference>
<dbReference type="SMART" id="SM00220">
    <property type="entry name" value="S_TKc"/>
    <property type="match status" value="1"/>
</dbReference>
<keyword evidence="3" id="KW-0418">Kinase</keyword>
<feature type="region of interest" description="Disordered" evidence="1">
    <location>
        <begin position="268"/>
        <end position="305"/>
    </location>
</feature>
<protein>
    <submittedName>
        <fullName evidence="3">Kinase-like domain-containing protein</fullName>
    </submittedName>
</protein>
<dbReference type="Proteomes" id="UP001218188">
    <property type="component" value="Unassembled WGS sequence"/>
</dbReference>
<evidence type="ECO:0000259" key="2">
    <source>
        <dbReference type="PROSITE" id="PS50011"/>
    </source>
</evidence>
<feature type="compositionally biased region" description="Low complexity" evidence="1">
    <location>
        <begin position="282"/>
        <end position="299"/>
    </location>
</feature>
<dbReference type="GO" id="GO:0004672">
    <property type="term" value="F:protein kinase activity"/>
    <property type="evidence" value="ECO:0007669"/>
    <property type="project" value="InterPro"/>
</dbReference>
<evidence type="ECO:0000313" key="3">
    <source>
        <dbReference type="EMBL" id="KAJ7033505.1"/>
    </source>
</evidence>
<organism evidence="3 4">
    <name type="scientific">Mycena alexandri</name>
    <dbReference type="NCBI Taxonomy" id="1745969"/>
    <lineage>
        <taxon>Eukaryota</taxon>
        <taxon>Fungi</taxon>
        <taxon>Dikarya</taxon>
        <taxon>Basidiomycota</taxon>
        <taxon>Agaricomycotina</taxon>
        <taxon>Agaricomycetes</taxon>
        <taxon>Agaricomycetidae</taxon>
        <taxon>Agaricales</taxon>
        <taxon>Marasmiineae</taxon>
        <taxon>Mycenaceae</taxon>
        <taxon>Mycena</taxon>
    </lineage>
</organism>
<dbReference type="SUPFAM" id="SSF56112">
    <property type="entry name" value="Protein kinase-like (PK-like)"/>
    <property type="match status" value="1"/>
</dbReference>